<organism evidence="6 7">
    <name type="scientific">Xylophilus rhododendri</name>
    <dbReference type="NCBI Taxonomy" id="2697032"/>
    <lineage>
        <taxon>Bacteria</taxon>
        <taxon>Pseudomonadati</taxon>
        <taxon>Pseudomonadota</taxon>
        <taxon>Betaproteobacteria</taxon>
        <taxon>Burkholderiales</taxon>
        <taxon>Xylophilus</taxon>
    </lineage>
</organism>
<dbReference type="InterPro" id="IPR016193">
    <property type="entry name" value="Cytidine_deaminase-like"/>
</dbReference>
<dbReference type="InterPro" id="IPR002125">
    <property type="entry name" value="CMP_dCMP_dom"/>
</dbReference>
<sequence length="527" mass="58353">MSVPAHVISIKPEDVRKPARLLFNELEANELIFAVVGPVGSGTTFVADALENLVRKELNATNIARIKASNIIAEFIGAEELARLEPNNRLTRARKFQDAGDELRKQDEAELAVRISSSIKAARHGFHGGKEAATPVIDEKKAAPTIYIVDSLKHPTEVELLRGLYREAFCLIGVVCEERTRLQRLQDEKCKDSTKSQILEFMARDEDEDLSWGQKVAETFHLADFFVDNTPPRVTQDQVPNPDWVVNDKLGRLVDILSGKKIVRPEPSETGMFHAKGAQLRSSCLSRQVGAALTDGRGNVIATGTNEVPMAGGGVYGSGFDKMDGDQFEPDHRCHQTNQYCSNSRTQTKIVEEVIKAIPQLAAVVDKADLIKALKKTALGRLLEFSRAVHAEMDALLTAARQGACTVGAKLFVTTFPCHYCARHIVTAGVEEVQYIEPYPKSRAFELHSDAIQQIASGWKSPSKNRNGKVLFRLFTGVAPRLYRRAFMKDRKLKNGVGDMEIGRPMWTTGLLRESYTSVENKLEGSP</sequence>
<keyword evidence="4" id="KW-0862">Zinc</keyword>
<feature type="domain" description="CMP/dCMP-type deaminase" evidence="5">
    <location>
        <begin position="266"/>
        <end position="460"/>
    </location>
</feature>
<keyword evidence="2" id="KW-0479">Metal-binding</keyword>
<evidence type="ECO:0000256" key="3">
    <source>
        <dbReference type="ARBA" id="ARBA00022801"/>
    </source>
</evidence>
<evidence type="ECO:0000313" key="7">
    <source>
        <dbReference type="Proteomes" id="UP000464787"/>
    </source>
</evidence>
<dbReference type="PANTHER" id="PTHR11086:SF18">
    <property type="entry name" value="DEOXYCYTIDYLATE DEAMINASE"/>
    <property type="match status" value="1"/>
</dbReference>
<evidence type="ECO:0000313" key="6">
    <source>
        <dbReference type="EMBL" id="QHI99623.1"/>
    </source>
</evidence>
<evidence type="ECO:0000259" key="5">
    <source>
        <dbReference type="PROSITE" id="PS51747"/>
    </source>
</evidence>
<dbReference type="GO" id="GO:0005737">
    <property type="term" value="C:cytoplasm"/>
    <property type="evidence" value="ECO:0007669"/>
    <property type="project" value="TreeGrafter"/>
</dbReference>
<dbReference type="NCBIfam" id="NF041025">
    <property type="entry name" value="antiphage_deaminase"/>
    <property type="match status" value="1"/>
</dbReference>
<dbReference type="InterPro" id="IPR027417">
    <property type="entry name" value="P-loop_NTPase"/>
</dbReference>
<evidence type="ECO:0000256" key="2">
    <source>
        <dbReference type="ARBA" id="ARBA00022723"/>
    </source>
</evidence>
<dbReference type="Pfam" id="PF00383">
    <property type="entry name" value="dCMP_cyt_deam_1"/>
    <property type="match status" value="1"/>
</dbReference>
<dbReference type="PROSITE" id="PS51747">
    <property type="entry name" value="CYT_DCMP_DEAMINASES_2"/>
    <property type="match status" value="1"/>
</dbReference>
<dbReference type="SUPFAM" id="SSF52540">
    <property type="entry name" value="P-loop containing nucleoside triphosphate hydrolases"/>
    <property type="match status" value="1"/>
</dbReference>
<dbReference type="InterPro" id="IPR016192">
    <property type="entry name" value="APOBEC/CMP_deaminase_Zn-bd"/>
</dbReference>
<dbReference type="Gene3D" id="3.40.140.10">
    <property type="entry name" value="Cytidine Deaminase, domain 2"/>
    <property type="match status" value="1"/>
</dbReference>
<accession>A0A857J8S1</accession>
<dbReference type="SUPFAM" id="SSF53927">
    <property type="entry name" value="Cytidine deaminase-like"/>
    <property type="match status" value="1"/>
</dbReference>
<dbReference type="Gene3D" id="3.40.50.300">
    <property type="entry name" value="P-loop containing nucleotide triphosphate hydrolases"/>
    <property type="match status" value="1"/>
</dbReference>
<name>A0A857J8S1_9BURK</name>
<dbReference type="InterPro" id="IPR015517">
    <property type="entry name" value="dCMP_deaminase-rel"/>
</dbReference>
<evidence type="ECO:0000256" key="1">
    <source>
        <dbReference type="ARBA" id="ARBA00006576"/>
    </source>
</evidence>
<keyword evidence="3" id="KW-0378">Hydrolase</keyword>
<dbReference type="KEGG" id="xyk:GT347_17560"/>
<dbReference type="EMBL" id="CP047650">
    <property type="protein sequence ID" value="QHI99623.1"/>
    <property type="molecule type" value="Genomic_DNA"/>
</dbReference>
<comment type="similarity">
    <text evidence="1">Belongs to the cytidine and deoxycytidylate deaminase family.</text>
</comment>
<keyword evidence="7" id="KW-1185">Reference proteome</keyword>
<dbReference type="Proteomes" id="UP000464787">
    <property type="component" value="Chromosome"/>
</dbReference>
<dbReference type="AlphaFoldDB" id="A0A857J8S1"/>
<evidence type="ECO:0000256" key="4">
    <source>
        <dbReference type="ARBA" id="ARBA00022833"/>
    </source>
</evidence>
<dbReference type="PANTHER" id="PTHR11086">
    <property type="entry name" value="DEOXYCYTIDYLATE DEAMINASE-RELATED"/>
    <property type="match status" value="1"/>
</dbReference>
<reference evidence="6 7" key="1">
    <citation type="submission" date="2020-01" db="EMBL/GenBank/DDBJ databases">
        <title>Genome sequencing of strain KACC 21265.</title>
        <authorList>
            <person name="Heo J."/>
            <person name="Kim S.-J."/>
            <person name="Kim J.-S."/>
            <person name="Hong S.-B."/>
            <person name="Kwon S.-W."/>
        </authorList>
    </citation>
    <scope>NUCLEOTIDE SEQUENCE [LARGE SCALE GENOMIC DNA]</scope>
    <source>
        <strain evidence="6 7">KACC 21265</strain>
    </source>
</reference>
<proteinExistence type="inferred from homology"/>
<dbReference type="PROSITE" id="PS00903">
    <property type="entry name" value="CYT_DCMP_DEAMINASES_1"/>
    <property type="match status" value="1"/>
</dbReference>
<protein>
    <submittedName>
        <fullName evidence="6">Deoxycytidylate deaminase</fullName>
    </submittedName>
</protein>
<gene>
    <name evidence="6" type="ORF">GT347_17560</name>
</gene>
<dbReference type="GO" id="GO:0008270">
    <property type="term" value="F:zinc ion binding"/>
    <property type="evidence" value="ECO:0007669"/>
    <property type="project" value="InterPro"/>
</dbReference>
<dbReference type="RefSeq" id="WP_160553435.1">
    <property type="nucleotide sequence ID" value="NZ_CP047650.1"/>
</dbReference>
<dbReference type="GO" id="GO:0004132">
    <property type="term" value="F:dCMP deaminase activity"/>
    <property type="evidence" value="ECO:0007669"/>
    <property type="project" value="TreeGrafter"/>
</dbReference>